<keyword evidence="3" id="KW-1185">Reference proteome</keyword>
<accession>A0A8K0G0K0</accession>
<gene>
    <name evidence="2" type="ORF">ILUMI_22416</name>
</gene>
<proteinExistence type="predicted"/>
<dbReference type="EMBL" id="VTPC01090297">
    <property type="protein sequence ID" value="KAF2883752.1"/>
    <property type="molecule type" value="Genomic_DNA"/>
</dbReference>
<sequence>MTLLVPMFLLLLLIYTFLVVQTQKEGGLTKQQWDTKCSNYFKRYPLETEKEFQMNGYCARFVCVRIGRDGISLTIDECPISMNNGMKCVPMHMRGLLFPKCCRLRCYDE</sequence>
<evidence type="ECO:0000313" key="2">
    <source>
        <dbReference type="EMBL" id="KAF2883752.1"/>
    </source>
</evidence>
<evidence type="ECO:0000256" key="1">
    <source>
        <dbReference type="SAM" id="SignalP"/>
    </source>
</evidence>
<protein>
    <recommendedName>
        <fullName evidence="4">Single domain-containing protein</fullName>
    </recommendedName>
</protein>
<dbReference type="Proteomes" id="UP000801492">
    <property type="component" value="Unassembled WGS sequence"/>
</dbReference>
<reference evidence="2" key="1">
    <citation type="submission" date="2019-08" db="EMBL/GenBank/DDBJ databases">
        <title>The genome of the North American firefly Photinus pyralis.</title>
        <authorList>
            <consortium name="Photinus pyralis genome working group"/>
            <person name="Fallon T.R."/>
            <person name="Sander Lower S.E."/>
            <person name="Weng J.-K."/>
        </authorList>
    </citation>
    <scope>NUCLEOTIDE SEQUENCE</scope>
    <source>
        <strain evidence="2">TRF0915ILg1</strain>
        <tissue evidence="2">Whole body</tissue>
    </source>
</reference>
<name>A0A8K0G0K0_IGNLU</name>
<organism evidence="2 3">
    <name type="scientific">Ignelater luminosus</name>
    <name type="common">Cucubano</name>
    <name type="synonym">Pyrophorus luminosus</name>
    <dbReference type="NCBI Taxonomy" id="2038154"/>
    <lineage>
        <taxon>Eukaryota</taxon>
        <taxon>Metazoa</taxon>
        <taxon>Ecdysozoa</taxon>
        <taxon>Arthropoda</taxon>
        <taxon>Hexapoda</taxon>
        <taxon>Insecta</taxon>
        <taxon>Pterygota</taxon>
        <taxon>Neoptera</taxon>
        <taxon>Endopterygota</taxon>
        <taxon>Coleoptera</taxon>
        <taxon>Polyphaga</taxon>
        <taxon>Elateriformia</taxon>
        <taxon>Elateroidea</taxon>
        <taxon>Elateridae</taxon>
        <taxon>Agrypninae</taxon>
        <taxon>Pyrophorini</taxon>
        <taxon>Ignelater</taxon>
    </lineage>
</organism>
<keyword evidence="1" id="KW-0732">Signal</keyword>
<feature type="signal peptide" evidence="1">
    <location>
        <begin position="1"/>
        <end position="22"/>
    </location>
</feature>
<comment type="caution">
    <text evidence="2">The sequence shown here is derived from an EMBL/GenBank/DDBJ whole genome shotgun (WGS) entry which is preliminary data.</text>
</comment>
<feature type="chain" id="PRO_5035455215" description="Single domain-containing protein" evidence="1">
    <location>
        <begin position="23"/>
        <end position="109"/>
    </location>
</feature>
<evidence type="ECO:0000313" key="3">
    <source>
        <dbReference type="Proteomes" id="UP000801492"/>
    </source>
</evidence>
<dbReference type="AlphaFoldDB" id="A0A8K0G0K0"/>
<evidence type="ECO:0008006" key="4">
    <source>
        <dbReference type="Google" id="ProtNLM"/>
    </source>
</evidence>